<evidence type="ECO:0000256" key="1">
    <source>
        <dbReference type="ARBA" id="ARBA00023125"/>
    </source>
</evidence>
<reference evidence="5" key="1">
    <citation type="journal article" date="2019" name="Nat. Commun.">
        <title>Expansion of phycobilisome linker gene families in mesophilic red algae.</title>
        <authorList>
            <person name="Lee J."/>
            <person name="Kim D."/>
            <person name="Bhattacharya D."/>
            <person name="Yoon H.S."/>
        </authorList>
    </citation>
    <scope>NUCLEOTIDE SEQUENCE [LARGE SCALE GENOMIC DNA]</scope>
    <source>
        <strain evidence="5">CCMP 1328</strain>
    </source>
</reference>
<evidence type="ECO:0000256" key="2">
    <source>
        <dbReference type="SAM" id="MobiDB-lite"/>
    </source>
</evidence>
<dbReference type="Gene3D" id="2.40.290.10">
    <property type="match status" value="1"/>
</dbReference>
<dbReference type="GO" id="GO:0006303">
    <property type="term" value="P:double-strand break repair via nonhomologous end joining"/>
    <property type="evidence" value="ECO:0007669"/>
    <property type="project" value="InterPro"/>
</dbReference>
<sequence>MPTRDAVLVVLDLFQPAQNHGEDSSQPRVHAPLLIEAVRQYIKRRFAFDRAQTAGTASDKLGLVCLRNGACTRAALNMWRAKQKDPHNISEPEQLMCGIELCGKIVEPDINLFNQLERLSNECTSPNASPSSCTSVCAPVQEWSDVLLYASDLLMDPSTGTASTFRKRMVIFSGGLSGDSTSGLKAEENKGHAKQALRALACTMVQHKLEMDVVIYALDEAIEDAFPFPALDGDDQDVLSSKFEEEVRARVSRGSGLSRANAVVHTVLRRLASCTRTGQSFSLASALHNLSQPGSVRRGEFSDEKEVLKGVMQFGHSLAIPIRVRKHVKQQRGPKKYRLLWSNTVGQRGSKIAVFPERDSVAFTRDSQTGRDVYVRNEDIVAVYRFGEGTQLPWSEQADAACRIRATTKVLQIKCVQTMPETLSLHKRVLGTGTFVVHPLETEPGGIAAVSSLSRTLCDLNLCLIALFAKRVGSPIQNVMLWSEEICFSGNGIPFLFMTETPTQEDVRHFPFKRMPSAANQSEMMDITDRLVDSMELCFDADTNQDIEDENEGPRSVNPVTLWNPLRQRHADCVFERATGITFLSSLEGDDHKMVQPACDLMMKRIHVEEGGQKVIPLKPSQYESILLDANCFFEDQSESMREQRLAVHQAIKANDRKRKASDMAEIDPILGKSSSRLEKTVLLKYDRVLVEDIGSMERQRQPTHARKSKVLENLSNFEAMVDEREEDLATVAYREMAESLLFCVASSVIETSDFVAGIRSFRAACRDTPTQCKHWNYFVENVLRSARSDKSALQFLRTVERETESVADLLALLQDSETDGFGLGTDECRHFREQMRAAIAHVDGTAPSEAASGSDNESARVQHELT</sequence>
<name>A0A5J4Z7R8_PORPP</name>
<dbReference type="Pfam" id="PF02735">
    <property type="entry name" value="Ku"/>
    <property type="match status" value="1"/>
</dbReference>
<dbReference type="GO" id="GO:0043564">
    <property type="term" value="C:Ku70:Ku80 complex"/>
    <property type="evidence" value="ECO:0007669"/>
    <property type="project" value="TreeGrafter"/>
</dbReference>
<protein>
    <recommendedName>
        <fullName evidence="3">Ku domain-containing protein</fullName>
    </recommendedName>
</protein>
<comment type="caution">
    <text evidence="4">The sequence shown here is derived from an EMBL/GenBank/DDBJ whole genome shotgun (WGS) entry which is preliminary data.</text>
</comment>
<dbReference type="SUPFAM" id="SSF100939">
    <property type="entry name" value="SPOC domain-like"/>
    <property type="match status" value="1"/>
</dbReference>
<accession>A0A5J4Z7R8</accession>
<dbReference type="Proteomes" id="UP000324585">
    <property type="component" value="Unassembled WGS sequence"/>
</dbReference>
<dbReference type="InterPro" id="IPR006164">
    <property type="entry name" value="DNA_bd_Ku70/Ku80"/>
</dbReference>
<feature type="domain" description="Ku" evidence="3">
    <location>
        <begin position="317"/>
        <end position="514"/>
    </location>
</feature>
<keyword evidence="5" id="KW-1185">Reference proteome</keyword>
<gene>
    <name evidence="4" type="ORF">FVE85_6639</name>
</gene>
<dbReference type="AlphaFoldDB" id="A0A5J4Z7R8"/>
<dbReference type="GO" id="GO:0042162">
    <property type="term" value="F:telomeric DNA binding"/>
    <property type="evidence" value="ECO:0007669"/>
    <property type="project" value="TreeGrafter"/>
</dbReference>
<evidence type="ECO:0000313" key="4">
    <source>
        <dbReference type="EMBL" id="KAA8499054.1"/>
    </source>
</evidence>
<evidence type="ECO:0000313" key="5">
    <source>
        <dbReference type="Proteomes" id="UP000324585"/>
    </source>
</evidence>
<dbReference type="EMBL" id="VRMN01000001">
    <property type="protein sequence ID" value="KAA8499054.1"/>
    <property type="molecule type" value="Genomic_DNA"/>
</dbReference>
<evidence type="ECO:0000259" key="3">
    <source>
        <dbReference type="Pfam" id="PF02735"/>
    </source>
</evidence>
<proteinExistence type="predicted"/>
<organism evidence="4 5">
    <name type="scientific">Porphyridium purpureum</name>
    <name type="common">Red alga</name>
    <name type="synonym">Porphyridium cruentum</name>
    <dbReference type="NCBI Taxonomy" id="35688"/>
    <lineage>
        <taxon>Eukaryota</taxon>
        <taxon>Rhodophyta</taxon>
        <taxon>Bangiophyceae</taxon>
        <taxon>Porphyridiales</taxon>
        <taxon>Porphyridiaceae</taxon>
        <taxon>Porphyridium</taxon>
    </lineage>
</organism>
<keyword evidence="1" id="KW-0238">DNA-binding</keyword>
<dbReference type="InterPro" id="IPR016194">
    <property type="entry name" value="SPOC-like_C_dom_sf"/>
</dbReference>
<dbReference type="PANTHER" id="PTHR12604:SF4">
    <property type="entry name" value="X-RAY REPAIR CROSS-COMPLEMENTING PROTEIN 5"/>
    <property type="match status" value="1"/>
</dbReference>
<dbReference type="GO" id="GO:0000723">
    <property type="term" value="P:telomere maintenance"/>
    <property type="evidence" value="ECO:0007669"/>
    <property type="project" value="TreeGrafter"/>
</dbReference>
<feature type="region of interest" description="Disordered" evidence="2">
    <location>
        <begin position="845"/>
        <end position="867"/>
    </location>
</feature>
<feature type="compositionally biased region" description="Basic and acidic residues" evidence="2">
    <location>
        <begin position="858"/>
        <end position="867"/>
    </location>
</feature>
<dbReference type="PANTHER" id="PTHR12604">
    <property type="entry name" value="KU AUTOANTIGEN DNA HELICASE"/>
    <property type="match status" value="1"/>
</dbReference>
<dbReference type="GO" id="GO:0003690">
    <property type="term" value="F:double-stranded DNA binding"/>
    <property type="evidence" value="ECO:0007669"/>
    <property type="project" value="TreeGrafter"/>
</dbReference>